<comment type="subcellular location">
    <subcellularLocation>
        <location evidence="1">Nucleus</location>
    </subcellularLocation>
</comment>
<evidence type="ECO:0000256" key="5">
    <source>
        <dbReference type="ARBA" id="ARBA00023242"/>
    </source>
</evidence>
<evidence type="ECO:0000256" key="3">
    <source>
        <dbReference type="ARBA" id="ARBA00023015"/>
    </source>
</evidence>
<organism evidence="6 7">
    <name type="scientific">Cladonia borealis</name>
    <dbReference type="NCBI Taxonomy" id="184061"/>
    <lineage>
        <taxon>Eukaryota</taxon>
        <taxon>Fungi</taxon>
        <taxon>Dikarya</taxon>
        <taxon>Ascomycota</taxon>
        <taxon>Pezizomycotina</taxon>
        <taxon>Lecanoromycetes</taxon>
        <taxon>OSLEUM clade</taxon>
        <taxon>Lecanoromycetidae</taxon>
        <taxon>Lecanorales</taxon>
        <taxon>Lecanorineae</taxon>
        <taxon>Cladoniaceae</taxon>
        <taxon>Cladonia</taxon>
    </lineage>
</organism>
<name>A0AA39QTG7_9LECA</name>
<dbReference type="InterPro" id="IPR021627">
    <property type="entry name" value="Mediator_Med27"/>
</dbReference>
<keyword evidence="4" id="KW-0804">Transcription</keyword>
<keyword evidence="7" id="KW-1185">Reference proteome</keyword>
<evidence type="ECO:0000313" key="6">
    <source>
        <dbReference type="EMBL" id="KAK0508863.1"/>
    </source>
</evidence>
<evidence type="ECO:0000256" key="2">
    <source>
        <dbReference type="ARBA" id="ARBA00008048"/>
    </source>
</evidence>
<sequence length="287" mass="32112">MATDFHKDDLELIPESELDETSILSSLARLQLMHASLRQLRETVPKVMDSMFIDSRSPDQLHAHFSQTAIGAAKDIKSFAQLIEESKSKDALNRAKESRANDGEGITAWRVSEHADWLDVKKEDATEDSVMDTNNEELDTSAGDLTLADMQAIFEKFKASQMGVEADLDEDTRTVKIFLPSPTNTHFEVRPTAAPGGQNTYTVHSVEKTKLHGKIIEAIASHSTGMGLYSLLEMLVAYKDFKSRPCVKCSRLLDPNAQFPVVRSKRRLKQANGLYLNQWDAFHLSCI</sequence>
<dbReference type="AlphaFoldDB" id="A0AA39QTG7"/>
<dbReference type="Proteomes" id="UP001166286">
    <property type="component" value="Unassembled WGS sequence"/>
</dbReference>
<proteinExistence type="inferred from homology"/>
<evidence type="ECO:0000256" key="4">
    <source>
        <dbReference type="ARBA" id="ARBA00023163"/>
    </source>
</evidence>
<dbReference type="Pfam" id="PF11571">
    <property type="entry name" value="Med27"/>
    <property type="match status" value="1"/>
</dbReference>
<gene>
    <name evidence="6" type="ORF">JMJ35_009139</name>
</gene>
<evidence type="ECO:0000256" key="1">
    <source>
        <dbReference type="ARBA" id="ARBA00004123"/>
    </source>
</evidence>
<reference evidence="6" key="1">
    <citation type="submission" date="2023-03" db="EMBL/GenBank/DDBJ databases">
        <title>Complete genome of Cladonia borealis.</title>
        <authorList>
            <person name="Park H."/>
        </authorList>
    </citation>
    <scope>NUCLEOTIDE SEQUENCE</scope>
    <source>
        <strain evidence="6">ANT050790</strain>
    </source>
</reference>
<keyword evidence="5" id="KW-0539">Nucleus</keyword>
<dbReference type="GO" id="GO:0016592">
    <property type="term" value="C:mediator complex"/>
    <property type="evidence" value="ECO:0007669"/>
    <property type="project" value="InterPro"/>
</dbReference>
<comment type="similarity">
    <text evidence="2">Belongs to the Mediator complex subunit 27 family.</text>
</comment>
<keyword evidence="3" id="KW-0805">Transcription regulation</keyword>
<evidence type="ECO:0000313" key="7">
    <source>
        <dbReference type="Proteomes" id="UP001166286"/>
    </source>
</evidence>
<dbReference type="EMBL" id="JAFEKC020000020">
    <property type="protein sequence ID" value="KAK0508863.1"/>
    <property type="molecule type" value="Genomic_DNA"/>
</dbReference>
<comment type="caution">
    <text evidence="6">The sequence shown here is derived from an EMBL/GenBank/DDBJ whole genome shotgun (WGS) entry which is preliminary data.</text>
</comment>
<accession>A0AA39QTG7</accession>
<protein>
    <submittedName>
        <fullName evidence="6">Uncharacterized protein</fullName>
    </submittedName>
</protein>